<name>A0A1R2BDJ4_9CILI</name>
<dbReference type="SUPFAM" id="SSF50978">
    <property type="entry name" value="WD40 repeat-like"/>
    <property type="match status" value="1"/>
</dbReference>
<proteinExistence type="predicted"/>
<keyword evidence="8" id="KW-0966">Cell projection</keyword>
<evidence type="ECO:0000256" key="7">
    <source>
        <dbReference type="ARBA" id="ARBA00023212"/>
    </source>
</evidence>
<comment type="subcellular location">
    <subcellularLocation>
        <location evidence="1">Cytoplasm</location>
        <location evidence="1">Cytoskeleton</location>
        <location evidence="1">Flagellum axoneme</location>
    </subcellularLocation>
    <subcellularLocation>
        <location evidence="9">Dynein axonemal particle</location>
    </subcellularLocation>
</comment>
<keyword evidence="3 12" id="KW-0853">WD repeat</keyword>
<accession>A0A1R2BDJ4</accession>
<dbReference type="SMART" id="SM00320">
    <property type="entry name" value="WD40"/>
    <property type="match status" value="4"/>
</dbReference>
<dbReference type="GO" id="GO:0003341">
    <property type="term" value="P:cilium movement"/>
    <property type="evidence" value="ECO:0007669"/>
    <property type="project" value="TreeGrafter"/>
</dbReference>
<dbReference type="OrthoDB" id="366230at2759"/>
<dbReference type="InterPro" id="IPR015943">
    <property type="entry name" value="WD40/YVTN_repeat-like_dom_sf"/>
</dbReference>
<dbReference type="InterPro" id="IPR001680">
    <property type="entry name" value="WD40_rpt"/>
</dbReference>
<keyword evidence="5" id="KW-0282">Flagellum</keyword>
<keyword evidence="7" id="KW-0206">Cytoskeleton</keyword>
<dbReference type="PANTHER" id="PTHR12442:SF12">
    <property type="entry name" value="DYNEIN AXONEMAL INTERMEDIATE CHAIN 4"/>
    <property type="match status" value="1"/>
</dbReference>
<dbReference type="InterPro" id="IPR036322">
    <property type="entry name" value="WD40_repeat_dom_sf"/>
</dbReference>
<evidence type="ECO:0000256" key="13">
    <source>
        <dbReference type="SAM" id="MobiDB-lite"/>
    </source>
</evidence>
<comment type="caution">
    <text evidence="14">The sequence shown here is derived from an EMBL/GenBank/DDBJ whole genome shotgun (WGS) entry which is preliminary data.</text>
</comment>
<dbReference type="EMBL" id="MPUH01000724">
    <property type="protein sequence ID" value="OMJ74859.1"/>
    <property type="molecule type" value="Genomic_DNA"/>
</dbReference>
<keyword evidence="4" id="KW-0677">Repeat</keyword>
<keyword evidence="2" id="KW-0963">Cytoplasm</keyword>
<organism evidence="14 15">
    <name type="scientific">Stentor coeruleus</name>
    <dbReference type="NCBI Taxonomy" id="5963"/>
    <lineage>
        <taxon>Eukaryota</taxon>
        <taxon>Sar</taxon>
        <taxon>Alveolata</taxon>
        <taxon>Ciliophora</taxon>
        <taxon>Postciliodesmatophora</taxon>
        <taxon>Heterotrichea</taxon>
        <taxon>Heterotrichida</taxon>
        <taxon>Stentoridae</taxon>
        <taxon>Stentor</taxon>
    </lineage>
</organism>
<evidence type="ECO:0000256" key="3">
    <source>
        <dbReference type="ARBA" id="ARBA00022574"/>
    </source>
</evidence>
<evidence type="ECO:0000256" key="10">
    <source>
        <dbReference type="ARBA" id="ARBA00040002"/>
    </source>
</evidence>
<dbReference type="PROSITE" id="PS50082">
    <property type="entry name" value="WD_REPEATS_2"/>
    <property type="match status" value="1"/>
</dbReference>
<dbReference type="Proteomes" id="UP000187209">
    <property type="component" value="Unassembled WGS sequence"/>
</dbReference>
<evidence type="ECO:0000256" key="9">
    <source>
        <dbReference type="ARBA" id="ARBA00024190"/>
    </source>
</evidence>
<feature type="compositionally biased region" description="Basic and acidic residues" evidence="13">
    <location>
        <begin position="57"/>
        <end position="70"/>
    </location>
</feature>
<keyword evidence="6" id="KW-0969">Cilium</keyword>
<keyword evidence="15" id="KW-1185">Reference proteome</keyword>
<evidence type="ECO:0000256" key="4">
    <source>
        <dbReference type="ARBA" id="ARBA00022737"/>
    </source>
</evidence>
<gene>
    <name evidence="14" type="ORF">SteCoe_26112</name>
</gene>
<protein>
    <recommendedName>
        <fullName evidence="10">Dynein axonemal intermediate chain 4</fullName>
    </recommendedName>
    <alternativeName>
        <fullName evidence="11">WD repeat-containing protein 78</fullName>
    </alternativeName>
</protein>
<dbReference type="InterPro" id="IPR050687">
    <property type="entry name" value="Dynein_IC"/>
</dbReference>
<dbReference type="GO" id="GO:0120293">
    <property type="term" value="C:dynein axonemal particle"/>
    <property type="evidence" value="ECO:0007669"/>
    <property type="project" value="UniProtKB-SubCell"/>
</dbReference>
<evidence type="ECO:0000256" key="5">
    <source>
        <dbReference type="ARBA" id="ARBA00022846"/>
    </source>
</evidence>
<dbReference type="Gene3D" id="2.130.10.10">
    <property type="entry name" value="YVTN repeat-like/Quinoprotein amine dehydrogenase"/>
    <property type="match status" value="2"/>
</dbReference>
<dbReference type="GO" id="GO:0045504">
    <property type="term" value="F:dynein heavy chain binding"/>
    <property type="evidence" value="ECO:0007669"/>
    <property type="project" value="TreeGrafter"/>
</dbReference>
<evidence type="ECO:0000256" key="1">
    <source>
        <dbReference type="ARBA" id="ARBA00004611"/>
    </source>
</evidence>
<evidence type="ECO:0000256" key="8">
    <source>
        <dbReference type="ARBA" id="ARBA00023273"/>
    </source>
</evidence>
<feature type="compositionally biased region" description="Polar residues" evidence="13">
    <location>
        <begin position="337"/>
        <end position="354"/>
    </location>
</feature>
<evidence type="ECO:0000256" key="2">
    <source>
        <dbReference type="ARBA" id="ARBA00022490"/>
    </source>
</evidence>
<evidence type="ECO:0000256" key="12">
    <source>
        <dbReference type="PROSITE-ProRule" id="PRU00221"/>
    </source>
</evidence>
<evidence type="ECO:0000313" key="15">
    <source>
        <dbReference type="Proteomes" id="UP000187209"/>
    </source>
</evidence>
<feature type="compositionally biased region" description="Basic and acidic residues" evidence="13">
    <location>
        <begin position="81"/>
        <end position="95"/>
    </location>
</feature>
<evidence type="ECO:0000313" key="14">
    <source>
        <dbReference type="EMBL" id="OMJ74859.1"/>
    </source>
</evidence>
<dbReference type="Pfam" id="PF00400">
    <property type="entry name" value="WD40"/>
    <property type="match status" value="3"/>
</dbReference>
<feature type="compositionally biased region" description="Polar residues" evidence="13">
    <location>
        <begin position="127"/>
        <end position="136"/>
    </location>
</feature>
<feature type="compositionally biased region" description="Polar residues" evidence="13">
    <location>
        <begin position="304"/>
        <end position="314"/>
    </location>
</feature>
<feature type="region of interest" description="Disordered" evidence="13">
    <location>
        <begin position="1"/>
        <end position="145"/>
    </location>
</feature>
<evidence type="ECO:0000256" key="11">
    <source>
        <dbReference type="ARBA" id="ARBA00041557"/>
    </source>
</evidence>
<dbReference type="GO" id="GO:0045503">
    <property type="term" value="F:dynein light chain binding"/>
    <property type="evidence" value="ECO:0007669"/>
    <property type="project" value="TreeGrafter"/>
</dbReference>
<dbReference type="GO" id="GO:0005858">
    <property type="term" value="C:axonemal dynein complex"/>
    <property type="evidence" value="ECO:0007669"/>
    <property type="project" value="TreeGrafter"/>
</dbReference>
<reference evidence="14 15" key="1">
    <citation type="submission" date="2016-11" db="EMBL/GenBank/DDBJ databases">
        <title>The macronuclear genome of Stentor coeruleus: a giant cell with tiny introns.</title>
        <authorList>
            <person name="Slabodnick M."/>
            <person name="Ruby J.G."/>
            <person name="Reiff S.B."/>
            <person name="Swart E.C."/>
            <person name="Gosai S."/>
            <person name="Prabakaran S."/>
            <person name="Witkowska E."/>
            <person name="Larue G.E."/>
            <person name="Fisher S."/>
            <person name="Freeman R.M."/>
            <person name="Gunawardena J."/>
            <person name="Chu W."/>
            <person name="Stover N.A."/>
            <person name="Gregory B.D."/>
            <person name="Nowacki M."/>
            <person name="Derisi J."/>
            <person name="Roy S.W."/>
            <person name="Marshall W.F."/>
            <person name="Sood P."/>
        </authorList>
    </citation>
    <scope>NUCLEOTIDE SEQUENCE [LARGE SCALE GENOMIC DNA]</scope>
    <source>
        <strain evidence="14">WM001</strain>
    </source>
</reference>
<feature type="compositionally biased region" description="Low complexity" evidence="13">
    <location>
        <begin position="33"/>
        <end position="53"/>
    </location>
</feature>
<dbReference type="PANTHER" id="PTHR12442">
    <property type="entry name" value="DYNEIN INTERMEDIATE CHAIN"/>
    <property type="match status" value="1"/>
</dbReference>
<evidence type="ECO:0000256" key="6">
    <source>
        <dbReference type="ARBA" id="ARBA00023069"/>
    </source>
</evidence>
<dbReference type="AlphaFoldDB" id="A0A1R2BDJ4"/>
<sequence>MQSTLKAPSGAKVPIASSKKLPVATGTMKNAATGKQGTGTTKKTKGKFSTTGTNQTDGREIIIENGKEQDVTPDPLIFTPEEVKQEKKEESDKSSVKVASNTSDKKDEAPTGSFSRGERSDLVMSSVLKSSDQSEVYSEVSDDTGKERITDVPKVEDKGIRDEDLDKYIDIDLKETETFTVFWIPSIAISAKAENKEEFDKINASYKNLLNEKIGSDNFKSRPSQTLNLMQKNKDVVTETIKKHEFECDVTNWMLHDAFLENPKPNHELVANMFEQEVKANLTDQLKNKGTLLDPEKSLTDTYHSVSVSQSQVTNKEKETTNSKVRSSKRIDKSNHSVHSNSSITQSKHSQGSGKQEPEVTPFKAPENIILPDSLLTKFNIVERILTQNRYLEQQILYRNYPTVEFQKVVEEEKQQEKGALSRFAMLQVKKESEKKEEVKDDIDKDSPHMIDLFKYTCSEVTDRLVSCADWNGPNPDLLAVSYGEYNFLAEKAQSGKPYLDKPGLLLFWTLKSPKFPERIIRAPSGIVSCHFSKKNPWLIATGSCDGVVSIYDLRKKGDKPAAESSQMIEKHIDTVWEVKWHDQGSENGENLISISSDGRIVEWSIKKGLECRDLLNLKKPTNPNQKDDKEAAVFRNSVGFSLDFPKDQYMLYLASTEEGTIHKCSLSYNDELDTYWGHSGPVYKVRCSPFWSNIMLTCSADWTVQVWDWRRDESPLFACRSQDLNDAVNDIEWSPHSSTIFSNVCDDGRVELWDLSVSNIGPIITKKPENRSSPGTMVRFCQEFPVLVTGNSQGVVDVYRLKNLNQELLTKDEHKKRLEKAVYPIERSGYHKGEDEEEEMEGIVD</sequence>
<feature type="region of interest" description="Disordered" evidence="13">
    <location>
        <begin position="304"/>
        <end position="365"/>
    </location>
</feature>
<feature type="repeat" description="WD" evidence="12">
    <location>
        <begin position="676"/>
        <end position="709"/>
    </location>
</feature>